<dbReference type="Gene3D" id="1.10.10.60">
    <property type="entry name" value="Homeodomain-like"/>
    <property type="match status" value="1"/>
</dbReference>
<dbReference type="STRING" id="1538463.B0T36_00495"/>
<reference evidence="5 6" key="1">
    <citation type="journal article" date="2016" name="Antonie Van Leeuwenhoek">
        <title>Nocardia donostiensis sp. nov., isolated from human respiratory specimens.</title>
        <authorList>
            <person name="Ercibengoa M."/>
            <person name="Bell M."/>
            <person name="Marimon J.M."/>
            <person name="Humrighouse B."/>
            <person name="Klenk H.P."/>
            <person name="Potter G."/>
            <person name="Perez-Trallero E."/>
        </authorList>
    </citation>
    <scope>NUCLEOTIDE SEQUENCE [LARGE SCALE GENOMIC DNA]</scope>
    <source>
        <strain evidence="5 6">X1655</strain>
    </source>
</reference>
<dbReference type="SMART" id="SM00342">
    <property type="entry name" value="HTH_ARAC"/>
    <property type="match status" value="1"/>
</dbReference>
<name>A0A1W0B698_9NOCA</name>
<feature type="domain" description="HTH araC/xylS-type" evidence="4">
    <location>
        <begin position="180"/>
        <end position="265"/>
    </location>
</feature>
<dbReference type="RefSeq" id="WP_077114615.1">
    <property type="nucleotide sequence ID" value="NZ_MUKP01000043.1"/>
</dbReference>
<dbReference type="Pfam" id="PF12833">
    <property type="entry name" value="HTH_18"/>
    <property type="match status" value="1"/>
</dbReference>
<evidence type="ECO:0000256" key="2">
    <source>
        <dbReference type="ARBA" id="ARBA00023125"/>
    </source>
</evidence>
<organism evidence="5 6">
    <name type="scientific">Nocardia donostiensis</name>
    <dbReference type="NCBI Taxonomy" id="1538463"/>
    <lineage>
        <taxon>Bacteria</taxon>
        <taxon>Bacillati</taxon>
        <taxon>Actinomycetota</taxon>
        <taxon>Actinomycetes</taxon>
        <taxon>Mycobacteriales</taxon>
        <taxon>Nocardiaceae</taxon>
        <taxon>Nocardia</taxon>
    </lineage>
</organism>
<dbReference type="InterPro" id="IPR050204">
    <property type="entry name" value="AraC_XylS_family_regulators"/>
</dbReference>
<proteinExistence type="predicted"/>
<dbReference type="InterPro" id="IPR009057">
    <property type="entry name" value="Homeodomain-like_sf"/>
</dbReference>
<evidence type="ECO:0000313" key="6">
    <source>
        <dbReference type="Proteomes" id="UP000188836"/>
    </source>
</evidence>
<sequence>MEPTSQRVTARPAPMLAAFIDRYVGYCMTGFEPGLHRGLPSRHMTFIVAIGPTIDVVGQTDARQLPDNYRCVLSGLQPGPALIAHNGTQEGVEIELTPLGSRILFGMPASALWNTTVELDQVLGPVAQQLAEELHDAQAWPDRFAACDRVLTRLADPQRLVTPELSWAWRAVVGPDGAPSIGALAEQVGWSRQHLTRRFSAEFGLSPKLAARIARFERAKQILVRTPSYITIAQVAAVCGYYDQAHLNRDFAELAGCSPTSWLAGEIPSVQYVAGEDE</sequence>
<dbReference type="GO" id="GO:0003700">
    <property type="term" value="F:DNA-binding transcription factor activity"/>
    <property type="evidence" value="ECO:0007669"/>
    <property type="project" value="InterPro"/>
</dbReference>
<dbReference type="PANTHER" id="PTHR46796">
    <property type="entry name" value="HTH-TYPE TRANSCRIPTIONAL ACTIVATOR RHAS-RELATED"/>
    <property type="match status" value="1"/>
</dbReference>
<keyword evidence="3" id="KW-0804">Transcription</keyword>
<protein>
    <submittedName>
        <fullName evidence="5">AraC family transcriptional regulator</fullName>
    </submittedName>
</protein>
<gene>
    <name evidence="5" type="ORF">B0T46_01690</name>
</gene>
<dbReference type="EMBL" id="MUMY01000001">
    <property type="protein sequence ID" value="ONM50634.1"/>
    <property type="molecule type" value="Genomic_DNA"/>
</dbReference>
<evidence type="ECO:0000256" key="3">
    <source>
        <dbReference type="ARBA" id="ARBA00023163"/>
    </source>
</evidence>
<keyword evidence="2" id="KW-0238">DNA-binding</keyword>
<dbReference type="GO" id="GO:0043565">
    <property type="term" value="F:sequence-specific DNA binding"/>
    <property type="evidence" value="ECO:0007669"/>
    <property type="project" value="InterPro"/>
</dbReference>
<evidence type="ECO:0000313" key="5">
    <source>
        <dbReference type="EMBL" id="ONM50634.1"/>
    </source>
</evidence>
<dbReference type="PROSITE" id="PS01124">
    <property type="entry name" value="HTH_ARAC_FAMILY_2"/>
    <property type="match status" value="1"/>
</dbReference>
<dbReference type="PANTHER" id="PTHR46796:SF15">
    <property type="entry name" value="BLL1074 PROTEIN"/>
    <property type="match status" value="1"/>
</dbReference>
<accession>A0A1W0B698</accession>
<comment type="caution">
    <text evidence="5">The sequence shown here is derived from an EMBL/GenBank/DDBJ whole genome shotgun (WGS) entry which is preliminary data.</text>
</comment>
<dbReference type="Proteomes" id="UP000188836">
    <property type="component" value="Unassembled WGS sequence"/>
</dbReference>
<keyword evidence="1" id="KW-0805">Transcription regulation</keyword>
<dbReference type="OrthoDB" id="2559672at2"/>
<evidence type="ECO:0000256" key="1">
    <source>
        <dbReference type="ARBA" id="ARBA00023015"/>
    </source>
</evidence>
<dbReference type="InterPro" id="IPR018060">
    <property type="entry name" value="HTH_AraC"/>
</dbReference>
<evidence type="ECO:0000259" key="4">
    <source>
        <dbReference type="PROSITE" id="PS01124"/>
    </source>
</evidence>
<keyword evidence="6" id="KW-1185">Reference proteome</keyword>
<dbReference type="AlphaFoldDB" id="A0A1W0B698"/>
<dbReference type="SUPFAM" id="SSF46689">
    <property type="entry name" value="Homeodomain-like"/>
    <property type="match status" value="1"/>
</dbReference>